<accession>A0ABW3SWF4</accession>
<evidence type="ECO:0000313" key="1">
    <source>
        <dbReference type="EMBL" id="MFD1188871.1"/>
    </source>
</evidence>
<dbReference type="EMBL" id="JBHTLD010000449">
    <property type="protein sequence ID" value="MFD1188871.1"/>
    <property type="molecule type" value="Genomic_DNA"/>
</dbReference>
<reference evidence="2" key="1">
    <citation type="journal article" date="2019" name="Int. J. Syst. Evol. Microbiol.">
        <title>The Global Catalogue of Microorganisms (GCM) 10K type strain sequencing project: providing services to taxonomists for standard genome sequencing and annotation.</title>
        <authorList>
            <consortium name="The Broad Institute Genomics Platform"/>
            <consortium name="The Broad Institute Genome Sequencing Center for Infectious Disease"/>
            <person name="Wu L."/>
            <person name="Ma J."/>
        </authorList>
    </citation>
    <scope>NUCLEOTIDE SEQUENCE [LARGE SCALE GENOMIC DNA]</scope>
    <source>
        <strain evidence="2">JCM 31319</strain>
    </source>
</reference>
<name>A0ABW3SWF4_9BACT</name>
<sequence>MLRLIITCEHGGNHIPAAYTDLFDGKEELLQTHRGYDPGASELLDTLSTVADKSFKATTSRLLIELNRSINHKELFSEVTKPLPDAEKKKIINNIYKPYRDQVEGIIHDFVMADRRVLHVAVHTFTPELDGIERDADIGLLYDPKRKPEAEFARKWKKLLLEQDESLLVRFNYPYLGISDGFPTYLRRKFKDEQYMGIEIEVNQKFILDKQQGWEQLQQTIKSSLQQLVHPHRGYGAKEEAA</sequence>
<dbReference type="SUPFAM" id="SSF53187">
    <property type="entry name" value="Zn-dependent exopeptidases"/>
    <property type="match status" value="1"/>
</dbReference>
<dbReference type="Pfam" id="PF05013">
    <property type="entry name" value="FGase"/>
    <property type="match status" value="1"/>
</dbReference>
<organism evidence="1 2">
    <name type="scientific">Pontibacter rugosus</name>
    <dbReference type="NCBI Taxonomy" id="1745966"/>
    <lineage>
        <taxon>Bacteria</taxon>
        <taxon>Pseudomonadati</taxon>
        <taxon>Bacteroidota</taxon>
        <taxon>Cytophagia</taxon>
        <taxon>Cytophagales</taxon>
        <taxon>Hymenobacteraceae</taxon>
        <taxon>Pontibacter</taxon>
    </lineage>
</organism>
<dbReference type="RefSeq" id="WP_377533066.1">
    <property type="nucleotide sequence ID" value="NZ_JBHTLD010000449.1"/>
</dbReference>
<proteinExistence type="predicted"/>
<comment type="caution">
    <text evidence="1">The sequence shown here is derived from an EMBL/GenBank/DDBJ whole genome shotgun (WGS) entry which is preliminary data.</text>
</comment>
<dbReference type="Proteomes" id="UP001597094">
    <property type="component" value="Unassembled WGS sequence"/>
</dbReference>
<evidence type="ECO:0000313" key="2">
    <source>
        <dbReference type="Proteomes" id="UP001597094"/>
    </source>
</evidence>
<keyword evidence="2" id="KW-1185">Reference proteome</keyword>
<protein>
    <submittedName>
        <fullName evidence="1">N-formylglutamate amidohydrolase</fullName>
    </submittedName>
</protein>
<gene>
    <name evidence="1" type="ORF">ACFQ2O_21860</name>
</gene>
<dbReference type="Gene3D" id="3.40.630.40">
    <property type="entry name" value="Zn-dependent exopeptidases"/>
    <property type="match status" value="1"/>
</dbReference>
<dbReference type="InterPro" id="IPR007709">
    <property type="entry name" value="N-FG_amidohydro"/>
</dbReference>